<evidence type="ECO:0000313" key="2">
    <source>
        <dbReference type="EMBL" id="CDJ37026.1"/>
    </source>
</evidence>
<evidence type="ECO:0000313" key="3">
    <source>
        <dbReference type="Proteomes" id="UP000030747"/>
    </source>
</evidence>
<dbReference type="GeneID" id="25250227"/>
<dbReference type="EMBL" id="HG673746">
    <property type="protein sequence ID" value="CDJ37026.1"/>
    <property type="molecule type" value="Genomic_DNA"/>
</dbReference>
<organism evidence="2 3">
    <name type="scientific">Eimeria tenella</name>
    <name type="common">Coccidian parasite</name>
    <dbReference type="NCBI Taxonomy" id="5802"/>
    <lineage>
        <taxon>Eukaryota</taxon>
        <taxon>Sar</taxon>
        <taxon>Alveolata</taxon>
        <taxon>Apicomplexa</taxon>
        <taxon>Conoidasida</taxon>
        <taxon>Coccidia</taxon>
        <taxon>Eucoccidiorida</taxon>
        <taxon>Eimeriorina</taxon>
        <taxon>Eimeriidae</taxon>
        <taxon>Eimeria</taxon>
    </lineage>
</organism>
<reference evidence="2" key="1">
    <citation type="submission" date="2013-10" db="EMBL/GenBank/DDBJ databases">
        <title>Genomic analysis of the causative agents of coccidiosis in chickens.</title>
        <authorList>
            <person name="Reid A.J."/>
            <person name="Blake D."/>
            <person name="Billington K."/>
            <person name="Browne H."/>
            <person name="Dunn M."/>
            <person name="Hung S."/>
            <person name="Kawahara F."/>
            <person name="Miranda-Saavedra D."/>
            <person name="Mourier T."/>
            <person name="Nagra H."/>
            <person name="Otto T.D."/>
            <person name="Rawlings N."/>
            <person name="Sanchez A."/>
            <person name="Sanders M."/>
            <person name="Subramaniam C."/>
            <person name="Tay Y."/>
            <person name="Dear P."/>
            <person name="Doerig C."/>
            <person name="Gruber A."/>
            <person name="Parkinson J."/>
            <person name="Shirley M."/>
            <person name="Wan K.L."/>
            <person name="Berriman M."/>
            <person name="Tomley F."/>
            <person name="Pain A."/>
        </authorList>
    </citation>
    <scope>NUCLEOTIDE SEQUENCE [LARGE SCALE GENOMIC DNA]</scope>
    <source>
        <strain evidence="2">Houghton</strain>
    </source>
</reference>
<evidence type="ECO:0000256" key="1">
    <source>
        <dbReference type="SAM" id="MobiDB-lite"/>
    </source>
</evidence>
<dbReference type="Proteomes" id="UP000030747">
    <property type="component" value="Unassembled WGS sequence"/>
</dbReference>
<reference evidence="2" key="2">
    <citation type="submission" date="2013-10" db="EMBL/GenBank/DDBJ databases">
        <authorList>
            <person name="Aslett M."/>
        </authorList>
    </citation>
    <scope>NUCLEOTIDE SEQUENCE [LARGE SCALE GENOMIC DNA]</scope>
    <source>
        <strain evidence="2">Houghton</strain>
    </source>
</reference>
<accession>U6KJP9</accession>
<keyword evidence="3" id="KW-1185">Reference proteome</keyword>
<dbReference type="OrthoDB" id="347787at2759"/>
<dbReference type="VEuPathDB" id="ToxoDB:ETH2_0810800"/>
<feature type="region of interest" description="Disordered" evidence="1">
    <location>
        <begin position="323"/>
        <end position="342"/>
    </location>
</feature>
<protein>
    <submittedName>
        <fullName evidence="2">Uncharacterized protein</fullName>
    </submittedName>
</protein>
<gene>
    <name evidence="2" type="ORF">ETH_00005095</name>
</gene>
<name>U6KJP9_EIMTE</name>
<proteinExistence type="predicted"/>
<dbReference type="AlphaFoldDB" id="U6KJP9"/>
<sequence length="815" mass="88484">MHDHATPNVSEGLLCAVTPSTRQGPQTGPPVMRLSLSKGPLSHVTVTSGLKKGQAPNSSSPCYVLFNSDREELDPTSLLSPISEDVRAKGSATDKAATTTTGLVAARGAADEDRFVSVFSFWHRPRVLKDSKAQGVAAPTHSAAGDNAANATTAAAAAVKGPPVVLHIPPVTGGWASQTDHEATERAALAGAAVACGDLLLLPLPLGALDGPASLLPQVQPLPVLFLAMQQQIQLRMLQQQDLQRHHYQQGPSQLTEAVSRSKPLVLLLRDPISLPPVASSNRQAAALRETTANTLRLHAAHAALRLLEKQWGMVAAELGAGDAQGERQPQHLQQKLQDKEAVPARVSVPGVRELFSVHIVFVRRPNQPKTRKASTSVSPDAILTECTEDVRQVLASLLAEHRAKDAEYSGQSELQHQKVQFAAADECTGGRTGGALHLFDTVATACRSLLAPPEATKMLLSTPSGSTQRGALKLQEPFSPSDAVAYDAEMFRRKFLARFKAEMAQVEGPREGFVVLHRVLEDFDASCASSVKRNLPRAQMTKAAEASVAEARQSLAEEAVKELRVLHRLQLEAVRSLAVRRFELQLQQLLNNRSDLQKQPENIYELTNRVSDAVRVAADGMQQFVQEYHQSLGPDAVRKLLLDDKGATHGWQGAGAAREILGAATRVAAAERRRLLKALRELSASALQEKQLLLLHQQRQAGLGLLQRFQQNAANRFLATRPGAVVRRSWLRLSRTAAATGNYLRELPGLRLLFESPVANMWRQRKPIDISFHYLSPTAFGLSPVRIPPVPAAADLKKLKETMTMEPPERKYAV</sequence>
<dbReference type="VEuPathDB" id="ToxoDB:ETH_00005095"/>
<dbReference type="RefSeq" id="XP_013227864.1">
    <property type="nucleotide sequence ID" value="XM_013372410.1"/>
</dbReference>